<protein>
    <submittedName>
        <fullName evidence="6">C2H2-type domain-containing protein</fullName>
    </submittedName>
</protein>
<dbReference type="AlphaFoldDB" id="A0A0N4UGH6"/>
<dbReference type="WBParaSite" id="DME_0000659701-mRNA-1">
    <property type="protein sequence ID" value="DME_0000659701-mRNA-1"/>
    <property type="gene ID" value="DME_0000659701"/>
</dbReference>
<evidence type="ECO:0000259" key="2">
    <source>
        <dbReference type="PROSITE" id="PS00028"/>
    </source>
</evidence>
<dbReference type="PROSITE" id="PS00028">
    <property type="entry name" value="ZINC_FINGER_C2H2_1"/>
    <property type="match status" value="1"/>
</dbReference>
<feature type="domain" description="C2H2-type" evidence="2">
    <location>
        <begin position="223"/>
        <end position="244"/>
    </location>
</feature>
<sequence length="279" mass="32231">MRFFKTLLPVGEPLEDGRIEEQESDRFSAPLELLNDGVPLKHERTERSTEEGEEQLAPVTKKLKRSEETDVPEHTVETTEPGIAIGEEEANVDVVGDTFRLGELEDFLQDIGYQTEVIETEYEYDSERRKKCSERLRKICDEFQSPGEIPFDDNGDEDDEDEEDDDSDDGDEPSDSSGDSDGELIPVDMCDICWDNNSPEPFLLRHKRVVHEEVKWPEKTIKCPFCVKLFRTKTEIACHLIRKHSIDPTRFYDEFFIDPLKFAKAENVFNMSQRTSLVE</sequence>
<dbReference type="Proteomes" id="UP000274756">
    <property type="component" value="Unassembled WGS sequence"/>
</dbReference>
<feature type="region of interest" description="Disordered" evidence="1">
    <location>
        <begin position="144"/>
        <end position="184"/>
    </location>
</feature>
<organism evidence="4 6">
    <name type="scientific">Dracunculus medinensis</name>
    <name type="common">Guinea worm</name>
    <dbReference type="NCBI Taxonomy" id="318479"/>
    <lineage>
        <taxon>Eukaryota</taxon>
        <taxon>Metazoa</taxon>
        <taxon>Ecdysozoa</taxon>
        <taxon>Nematoda</taxon>
        <taxon>Chromadorea</taxon>
        <taxon>Rhabditida</taxon>
        <taxon>Spirurina</taxon>
        <taxon>Dracunculoidea</taxon>
        <taxon>Dracunculidae</taxon>
        <taxon>Dracunculus</taxon>
    </lineage>
</organism>
<dbReference type="Proteomes" id="UP000038040">
    <property type="component" value="Unplaced"/>
</dbReference>
<evidence type="ECO:0000313" key="5">
    <source>
        <dbReference type="Proteomes" id="UP000274756"/>
    </source>
</evidence>
<evidence type="ECO:0000256" key="1">
    <source>
        <dbReference type="SAM" id="MobiDB-lite"/>
    </source>
</evidence>
<feature type="compositionally biased region" description="Acidic residues" evidence="1">
    <location>
        <begin position="150"/>
        <end position="182"/>
    </location>
</feature>
<evidence type="ECO:0000313" key="3">
    <source>
        <dbReference type="EMBL" id="VDN51353.1"/>
    </source>
</evidence>
<reference evidence="3 5" key="2">
    <citation type="submission" date="2018-11" db="EMBL/GenBank/DDBJ databases">
        <authorList>
            <consortium name="Pathogen Informatics"/>
        </authorList>
    </citation>
    <scope>NUCLEOTIDE SEQUENCE [LARGE SCALE GENOMIC DNA]</scope>
</reference>
<accession>A0A0N4UGH6</accession>
<name>A0A0N4UGH6_DRAME</name>
<evidence type="ECO:0000313" key="6">
    <source>
        <dbReference type="WBParaSite" id="DME_0000659701-mRNA-1"/>
    </source>
</evidence>
<reference evidence="6" key="1">
    <citation type="submission" date="2017-02" db="UniProtKB">
        <authorList>
            <consortium name="WormBaseParasite"/>
        </authorList>
    </citation>
    <scope>IDENTIFICATION</scope>
</reference>
<keyword evidence="5" id="KW-1185">Reference proteome</keyword>
<evidence type="ECO:0000313" key="4">
    <source>
        <dbReference type="Proteomes" id="UP000038040"/>
    </source>
</evidence>
<dbReference type="EMBL" id="UYYG01000018">
    <property type="protein sequence ID" value="VDN51353.1"/>
    <property type="molecule type" value="Genomic_DNA"/>
</dbReference>
<gene>
    <name evidence="3" type="ORF">DME_LOCUS1326</name>
</gene>
<proteinExistence type="predicted"/>
<dbReference type="InterPro" id="IPR013087">
    <property type="entry name" value="Znf_C2H2_type"/>
</dbReference>
<dbReference type="Gene3D" id="3.30.160.60">
    <property type="entry name" value="Classic Zinc Finger"/>
    <property type="match status" value="1"/>
</dbReference>